<evidence type="ECO:0000256" key="5">
    <source>
        <dbReference type="ARBA" id="ARBA00023065"/>
    </source>
</evidence>
<feature type="transmembrane region" description="Helical" evidence="10">
    <location>
        <begin position="242"/>
        <end position="264"/>
    </location>
</feature>
<evidence type="ECO:0000313" key="12">
    <source>
        <dbReference type="EMBL" id="VAX21593.1"/>
    </source>
</evidence>
<keyword evidence="2" id="KW-0813">Transport</keyword>
<name>A0A3B1CA98_9ZZZZ</name>
<dbReference type="GO" id="GO:0005254">
    <property type="term" value="F:chloride channel activity"/>
    <property type="evidence" value="ECO:0007669"/>
    <property type="project" value="UniProtKB-KW"/>
</dbReference>
<organism evidence="12">
    <name type="scientific">hydrothermal vent metagenome</name>
    <dbReference type="NCBI Taxonomy" id="652676"/>
    <lineage>
        <taxon>unclassified sequences</taxon>
        <taxon>metagenomes</taxon>
        <taxon>ecological metagenomes</taxon>
    </lineage>
</organism>
<accession>A0A3B1CA98</accession>
<evidence type="ECO:0000256" key="4">
    <source>
        <dbReference type="ARBA" id="ARBA00022989"/>
    </source>
</evidence>
<dbReference type="SUPFAM" id="SSF54631">
    <property type="entry name" value="CBS-domain pair"/>
    <property type="match status" value="1"/>
</dbReference>
<keyword evidence="8" id="KW-0868">Chloride</keyword>
<gene>
    <name evidence="12" type="ORF">MNBD_NITROSPINAE01-1854</name>
</gene>
<evidence type="ECO:0000256" key="6">
    <source>
        <dbReference type="ARBA" id="ARBA00023136"/>
    </source>
</evidence>
<dbReference type="SMART" id="SM00116">
    <property type="entry name" value="CBS"/>
    <property type="match status" value="2"/>
</dbReference>
<dbReference type="Gene3D" id="1.10.3080.10">
    <property type="entry name" value="Clc chloride channel"/>
    <property type="match status" value="1"/>
</dbReference>
<keyword evidence="5" id="KW-0406">Ion transport</keyword>
<keyword evidence="4 10" id="KW-1133">Transmembrane helix</keyword>
<dbReference type="PANTHER" id="PTHR43427:SF6">
    <property type="entry name" value="CHLORIDE CHANNEL PROTEIN CLC-E"/>
    <property type="match status" value="1"/>
</dbReference>
<dbReference type="Pfam" id="PF00654">
    <property type="entry name" value="Voltage_CLC"/>
    <property type="match status" value="1"/>
</dbReference>
<evidence type="ECO:0000256" key="8">
    <source>
        <dbReference type="ARBA" id="ARBA00023214"/>
    </source>
</evidence>
<evidence type="ECO:0000256" key="9">
    <source>
        <dbReference type="ARBA" id="ARBA00023303"/>
    </source>
</evidence>
<feature type="transmembrane region" description="Helical" evidence="10">
    <location>
        <begin position="374"/>
        <end position="393"/>
    </location>
</feature>
<dbReference type="InterPro" id="IPR001807">
    <property type="entry name" value="ClC"/>
</dbReference>
<feature type="domain" description="CBS" evidence="11">
    <location>
        <begin position="527"/>
        <end position="590"/>
    </location>
</feature>
<reference evidence="12" key="1">
    <citation type="submission" date="2018-06" db="EMBL/GenBank/DDBJ databases">
        <authorList>
            <person name="Zhirakovskaya E."/>
        </authorList>
    </citation>
    <scope>NUCLEOTIDE SEQUENCE</scope>
</reference>
<dbReference type="InterPro" id="IPR014743">
    <property type="entry name" value="Cl-channel_core"/>
</dbReference>
<keyword evidence="6 10" id="KW-0472">Membrane</keyword>
<dbReference type="InterPro" id="IPR000644">
    <property type="entry name" value="CBS_dom"/>
</dbReference>
<keyword evidence="7" id="KW-0869">Chloride channel</keyword>
<evidence type="ECO:0000259" key="11">
    <source>
        <dbReference type="PROSITE" id="PS51371"/>
    </source>
</evidence>
<comment type="subcellular location">
    <subcellularLocation>
        <location evidence="1">Membrane</location>
        <topology evidence="1">Multi-pass membrane protein</topology>
    </subcellularLocation>
</comment>
<dbReference type="PROSITE" id="PS51371">
    <property type="entry name" value="CBS"/>
    <property type="match status" value="2"/>
</dbReference>
<dbReference type="SUPFAM" id="SSF81340">
    <property type="entry name" value="Clc chloride channel"/>
    <property type="match status" value="1"/>
</dbReference>
<evidence type="ECO:0000256" key="3">
    <source>
        <dbReference type="ARBA" id="ARBA00022692"/>
    </source>
</evidence>
<feature type="transmembrane region" description="Helical" evidence="10">
    <location>
        <begin position="27"/>
        <end position="51"/>
    </location>
</feature>
<evidence type="ECO:0000256" key="2">
    <source>
        <dbReference type="ARBA" id="ARBA00022448"/>
    </source>
</evidence>
<sequence>MPERSKDGSSDKSFSSRFRAKAYSDHTVLLFTSGILGIVCGFLAVFFEWLIEVVQHIFFERSEVIFPGDYHYLLIPLIPALGGLMVGALMFYFKMDTESGSAAEVMKWTAVDGGVVKPRTIWFRLVATSIFLGSGGSGGREGPIAQICGAMGSVIGQFMKASTERLRLLVGCGAAAGIAAAFNAPIAGVIFTVELILGDFNVISFLPIVVSSVMATTTKRLLLGDTQAFAAPSYSLVSPWEIILYFFLGIICGVVAWLFFKLYFMTETFFKEKVHVHPIIKPAIGGLIVGCIGLYLPGVFGNGYETMDDMLNGRMMWNVALALIFFKIIATSISIGSGGPVGVFAPSLFIGCMTGGVFGYFLNYMAPDAVASPGAYAMVGIGAVMAAVAQAPMTNILMAYELTGNYEIILPIMTACIIATYVMTWLSDESLYTEKMRRRGIHLWRGRDISVMDRIKVGEVMRSEVTIIPENMPFGKIMELMATSRYNYFPVENDKGTLTGIISIQNIREFMLDSADLCNLVVAKEIATENVITLKPDDNLNDAMAKFAIRDIGQLPVVSLADSKKVIGMIGRTDVLTAYKKDVLRKPQET</sequence>
<dbReference type="PRINTS" id="PR00762">
    <property type="entry name" value="CLCHANNEL"/>
</dbReference>
<feature type="transmembrane region" description="Helical" evidence="10">
    <location>
        <begin position="284"/>
        <end position="304"/>
    </location>
</feature>
<dbReference type="InterPro" id="IPR046342">
    <property type="entry name" value="CBS_dom_sf"/>
</dbReference>
<evidence type="ECO:0000256" key="10">
    <source>
        <dbReference type="SAM" id="Phobius"/>
    </source>
</evidence>
<keyword evidence="3 10" id="KW-0812">Transmembrane</keyword>
<dbReference type="GO" id="GO:0034707">
    <property type="term" value="C:chloride channel complex"/>
    <property type="evidence" value="ECO:0007669"/>
    <property type="project" value="UniProtKB-KW"/>
</dbReference>
<feature type="transmembrane region" description="Helical" evidence="10">
    <location>
        <begin position="168"/>
        <end position="191"/>
    </location>
</feature>
<dbReference type="Pfam" id="PF00571">
    <property type="entry name" value="CBS"/>
    <property type="match status" value="2"/>
</dbReference>
<feature type="transmembrane region" description="Helical" evidence="10">
    <location>
        <begin position="408"/>
        <end position="427"/>
    </location>
</feature>
<feature type="transmembrane region" description="Helical" evidence="10">
    <location>
        <begin position="341"/>
        <end position="362"/>
    </location>
</feature>
<dbReference type="AlphaFoldDB" id="A0A3B1CA98"/>
<dbReference type="InterPro" id="IPR050368">
    <property type="entry name" value="ClC-type_chloride_channel"/>
</dbReference>
<dbReference type="Gene3D" id="3.10.580.10">
    <property type="entry name" value="CBS-domain"/>
    <property type="match status" value="2"/>
</dbReference>
<dbReference type="PANTHER" id="PTHR43427">
    <property type="entry name" value="CHLORIDE CHANNEL PROTEIN CLC-E"/>
    <property type="match status" value="1"/>
</dbReference>
<evidence type="ECO:0000256" key="1">
    <source>
        <dbReference type="ARBA" id="ARBA00004141"/>
    </source>
</evidence>
<protein>
    <submittedName>
        <fullName evidence="12">Chloride channel protein</fullName>
    </submittedName>
</protein>
<keyword evidence="9" id="KW-0407">Ion channel</keyword>
<proteinExistence type="predicted"/>
<feature type="domain" description="CBS" evidence="11">
    <location>
        <begin position="461"/>
        <end position="517"/>
    </location>
</feature>
<feature type="transmembrane region" description="Helical" evidence="10">
    <location>
        <begin position="71"/>
        <end position="93"/>
    </location>
</feature>
<evidence type="ECO:0000256" key="7">
    <source>
        <dbReference type="ARBA" id="ARBA00023173"/>
    </source>
</evidence>
<dbReference type="CDD" id="cd00400">
    <property type="entry name" value="Voltage_gated_ClC"/>
    <property type="match status" value="1"/>
</dbReference>
<dbReference type="EMBL" id="UOGC01000122">
    <property type="protein sequence ID" value="VAX21593.1"/>
    <property type="molecule type" value="Genomic_DNA"/>
</dbReference>
<feature type="transmembrane region" description="Helical" evidence="10">
    <location>
        <begin position="316"/>
        <end position="335"/>
    </location>
</feature>